<evidence type="ECO:0000313" key="2">
    <source>
        <dbReference type="EMBL" id="QUX30839.1"/>
    </source>
</evidence>
<sequence length="111" mass="12240">MALAVAPEVFPWTRFLPEQDAETFLAELAELLHAIEELDTNAPVLTPVTQWKHAAEVYAHPEALEALTRERDPDADFGPVPPPGGGMSPKRGDRVAPPPKKGEYEIRFQNA</sequence>
<organism evidence="2 3">
    <name type="scientific">Nocardiopsis akebiae</name>
    <dbReference type="NCBI Taxonomy" id="2831968"/>
    <lineage>
        <taxon>Bacteria</taxon>
        <taxon>Bacillati</taxon>
        <taxon>Actinomycetota</taxon>
        <taxon>Actinomycetes</taxon>
        <taxon>Streptosporangiales</taxon>
        <taxon>Nocardiopsidaceae</taxon>
        <taxon>Nocardiopsis</taxon>
    </lineage>
</organism>
<dbReference type="EMBL" id="CP074132">
    <property type="protein sequence ID" value="QUX30839.1"/>
    <property type="molecule type" value="Genomic_DNA"/>
</dbReference>
<proteinExistence type="predicted"/>
<dbReference type="RefSeq" id="WP_212643563.1">
    <property type="nucleotide sequence ID" value="NZ_CP074132.1"/>
</dbReference>
<dbReference type="Proteomes" id="UP000678016">
    <property type="component" value="Chromosome"/>
</dbReference>
<protein>
    <submittedName>
        <fullName evidence="2">Uncharacterized protein</fullName>
    </submittedName>
</protein>
<evidence type="ECO:0000313" key="3">
    <source>
        <dbReference type="Proteomes" id="UP000678016"/>
    </source>
</evidence>
<name>A0ABX8CBB7_9ACTN</name>
<reference evidence="3" key="1">
    <citation type="submission" date="2021-05" db="EMBL/GenBank/DDBJ databases">
        <title>Direct Submission.</title>
        <authorList>
            <person name="Li K."/>
            <person name="Gao J."/>
        </authorList>
    </citation>
    <scope>NUCLEOTIDE SEQUENCE [LARGE SCALE GENOMIC DNA]</scope>
    <source>
        <strain evidence="3">HDS12</strain>
    </source>
</reference>
<keyword evidence="3" id="KW-1185">Reference proteome</keyword>
<gene>
    <name evidence="2" type="ORF">KGD83_10270</name>
</gene>
<accession>A0ABX8CBB7</accession>
<feature type="compositionally biased region" description="Basic and acidic residues" evidence="1">
    <location>
        <begin position="90"/>
        <end position="111"/>
    </location>
</feature>
<evidence type="ECO:0000256" key="1">
    <source>
        <dbReference type="SAM" id="MobiDB-lite"/>
    </source>
</evidence>
<feature type="region of interest" description="Disordered" evidence="1">
    <location>
        <begin position="70"/>
        <end position="111"/>
    </location>
</feature>